<keyword evidence="4" id="KW-0479">Metal-binding</keyword>
<organism evidence="9 10">
    <name type="scientific">Verticiella sediminum</name>
    <dbReference type="NCBI Taxonomy" id="1247510"/>
    <lineage>
        <taxon>Bacteria</taxon>
        <taxon>Pseudomonadati</taxon>
        <taxon>Pseudomonadota</taxon>
        <taxon>Betaproteobacteria</taxon>
        <taxon>Burkholderiales</taxon>
        <taxon>Alcaligenaceae</taxon>
        <taxon>Verticiella</taxon>
    </lineage>
</organism>
<dbReference type="PANTHER" id="PTHR43756">
    <property type="entry name" value="CHOLINE MONOOXYGENASE, CHLOROPLASTIC"/>
    <property type="match status" value="1"/>
</dbReference>
<dbReference type="PROSITE" id="PS51296">
    <property type="entry name" value="RIESKE"/>
    <property type="match status" value="1"/>
</dbReference>
<dbReference type="SUPFAM" id="SSF55961">
    <property type="entry name" value="Bet v1-like"/>
    <property type="match status" value="1"/>
</dbReference>
<proteinExistence type="inferred from homology"/>
<gene>
    <name evidence="9" type="ORF">FOZ76_06355</name>
</gene>
<evidence type="ECO:0000313" key="9">
    <source>
        <dbReference type="EMBL" id="TSH97344.1"/>
    </source>
</evidence>
<dbReference type="CDD" id="cd03469">
    <property type="entry name" value="Rieske_RO_Alpha_N"/>
    <property type="match status" value="1"/>
</dbReference>
<dbReference type="AlphaFoldDB" id="A0A556AWN9"/>
<dbReference type="InterPro" id="IPR036922">
    <property type="entry name" value="Rieske_2Fe-2S_sf"/>
</dbReference>
<evidence type="ECO:0000259" key="8">
    <source>
        <dbReference type="PROSITE" id="PS51296"/>
    </source>
</evidence>
<dbReference type="SUPFAM" id="SSF50022">
    <property type="entry name" value="ISP domain"/>
    <property type="match status" value="1"/>
</dbReference>
<dbReference type="PANTHER" id="PTHR43756:SF5">
    <property type="entry name" value="CHOLINE MONOOXYGENASE, CHLOROPLASTIC"/>
    <property type="match status" value="1"/>
</dbReference>
<keyword evidence="10" id="KW-1185">Reference proteome</keyword>
<keyword evidence="5" id="KW-0560">Oxidoreductase</keyword>
<dbReference type="GO" id="GO:0051537">
    <property type="term" value="F:2 iron, 2 sulfur cluster binding"/>
    <property type="evidence" value="ECO:0007669"/>
    <property type="project" value="UniProtKB-KW"/>
</dbReference>
<dbReference type="GO" id="GO:0005506">
    <property type="term" value="F:iron ion binding"/>
    <property type="evidence" value="ECO:0007669"/>
    <property type="project" value="InterPro"/>
</dbReference>
<dbReference type="Gene3D" id="3.90.380.10">
    <property type="entry name" value="Naphthalene 1,2-dioxygenase Alpha Subunit, Chain A, domain 1"/>
    <property type="match status" value="1"/>
</dbReference>
<dbReference type="PRINTS" id="PR00090">
    <property type="entry name" value="RNGDIOXGNASE"/>
</dbReference>
<comment type="similarity">
    <text evidence="2">Belongs to the bacterial ring-hydroxylating dioxygenase alpha subunit family.</text>
</comment>
<dbReference type="GO" id="GO:0016491">
    <property type="term" value="F:oxidoreductase activity"/>
    <property type="evidence" value="ECO:0007669"/>
    <property type="project" value="UniProtKB-KW"/>
</dbReference>
<dbReference type="CDD" id="cd00680">
    <property type="entry name" value="RHO_alpha_C"/>
    <property type="match status" value="1"/>
</dbReference>
<keyword evidence="3" id="KW-0001">2Fe-2S</keyword>
<protein>
    <submittedName>
        <fullName evidence="9">Rieske 2Fe-2S domain-containing protein</fullName>
    </submittedName>
</protein>
<dbReference type="InterPro" id="IPR001663">
    <property type="entry name" value="Rng_hydr_dOase-A"/>
</dbReference>
<comment type="caution">
    <text evidence="9">The sequence shown here is derived from an EMBL/GenBank/DDBJ whole genome shotgun (WGS) entry which is preliminary data.</text>
</comment>
<dbReference type="InterPro" id="IPR017941">
    <property type="entry name" value="Rieske_2Fe-2S"/>
</dbReference>
<dbReference type="InterPro" id="IPR015879">
    <property type="entry name" value="Ring_hydroxy_dOase_asu_C_dom"/>
</dbReference>
<dbReference type="Proteomes" id="UP000318405">
    <property type="component" value="Unassembled WGS sequence"/>
</dbReference>
<evidence type="ECO:0000256" key="6">
    <source>
        <dbReference type="ARBA" id="ARBA00023004"/>
    </source>
</evidence>
<dbReference type="OrthoDB" id="9790995at2"/>
<reference evidence="9 10" key="1">
    <citation type="submission" date="2019-07" db="EMBL/GenBank/DDBJ databases">
        <title>Qingshengfaniella alkalisoli gen. nov., sp. nov., isolated from saline soil.</title>
        <authorList>
            <person name="Xu L."/>
            <person name="Huang X.-X."/>
            <person name="Sun J.-Q."/>
        </authorList>
    </citation>
    <scope>NUCLEOTIDE SEQUENCE [LARGE SCALE GENOMIC DNA]</scope>
    <source>
        <strain evidence="9 10">DSM 27279</strain>
    </source>
</reference>
<evidence type="ECO:0000256" key="4">
    <source>
        <dbReference type="ARBA" id="ARBA00022723"/>
    </source>
</evidence>
<evidence type="ECO:0000256" key="2">
    <source>
        <dbReference type="ARBA" id="ARBA00008751"/>
    </source>
</evidence>
<dbReference type="EMBL" id="VLTJ01000010">
    <property type="protein sequence ID" value="TSH97344.1"/>
    <property type="molecule type" value="Genomic_DNA"/>
</dbReference>
<keyword evidence="6" id="KW-0408">Iron</keyword>
<comment type="cofactor">
    <cofactor evidence="1">
        <name>Fe cation</name>
        <dbReference type="ChEBI" id="CHEBI:24875"/>
    </cofactor>
</comment>
<dbReference type="Pfam" id="PF00848">
    <property type="entry name" value="Ring_hydroxyl_A"/>
    <property type="match status" value="1"/>
</dbReference>
<evidence type="ECO:0000256" key="1">
    <source>
        <dbReference type="ARBA" id="ARBA00001962"/>
    </source>
</evidence>
<evidence type="ECO:0000313" key="10">
    <source>
        <dbReference type="Proteomes" id="UP000318405"/>
    </source>
</evidence>
<feature type="domain" description="Rieske" evidence="8">
    <location>
        <begin position="98"/>
        <end position="210"/>
    </location>
</feature>
<keyword evidence="7" id="KW-0411">Iron-sulfur</keyword>
<accession>A0A556AWN9</accession>
<evidence type="ECO:0000256" key="7">
    <source>
        <dbReference type="ARBA" id="ARBA00023014"/>
    </source>
</evidence>
<dbReference type="Pfam" id="PF00355">
    <property type="entry name" value="Rieske"/>
    <property type="match status" value="1"/>
</dbReference>
<name>A0A556AWN9_9BURK</name>
<evidence type="ECO:0000256" key="3">
    <source>
        <dbReference type="ARBA" id="ARBA00022714"/>
    </source>
</evidence>
<sequence>MDQGEPGGLRRLGRKRAHLTFRPPVRAVARAGRHTSHAPPGAERTFMNSVIPIMPVLSESEQQALFAPVEVADGLPGRVYSNPEYWALERERLFKEDWFAIGCASDVPAVGDVMPVGIAGWELVLVRGLDDRVRVFHNICRHRGTKLVTKPDNLRMIQCGWHCWTYDLEGRLQRMPILNGPNTSGHDCFERESLGLVEARSGVWHDTVFVNLDGKARSFEAFTASLARLFEPYHLEGYDLTHPARHDEVVLDINWKLYHEGGLEGYHIPFVHPALELPDRYHIDNDPEAFTSLTGSLIKYKRLGAWVGLPDDTFDMNPAAAAAVSEGRRIPYTICFVTPTVIFAAWPEAIITTLLRPISPTRTGVRRNMYFIGDSAISAEAAPARQKYVDIWLGITGEDADYSTGVQRLSAQREEIGMQTRFSPYWEEAVKLFQQGVARRAYGASAA</sequence>
<evidence type="ECO:0000256" key="5">
    <source>
        <dbReference type="ARBA" id="ARBA00023002"/>
    </source>
</evidence>
<dbReference type="Gene3D" id="2.102.10.10">
    <property type="entry name" value="Rieske [2Fe-2S] iron-sulphur domain"/>
    <property type="match status" value="1"/>
</dbReference>